<evidence type="ECO:0000256" key="8">
    <source>
        <dbReference type="ARBA" id="ARBA00023136"/>
    </source>
</evidence>
<evidence type="ECO:0000256" key="7">
    <source>
        <dbReference type="ARBA" id="ARBA00023098"/>
    </source>
</evidence>
<dbReference type="GO" id="GO:0005789">
    <property type="term" value="C:endoplasmic reticulum membrane"/>
    <property type="evidence" value="ECO:0007669"/>
    <property type="project" value="TreeGrafter"/>
</dbReference>
<keyword evidence="3 10" id="KW-0808">Transferase</keyword>
<dbReference type="GO" id="GO:0034626">
    <property type="term" value="P:fatty acid elongation, polyunsaturated fatty acid"/>
    <property type="evidence" value="ECO:0007669"/>
    <property type="project" value="TreeGrafter"/>
</dbReference>
<evidence type="ECO:0000256" key="2">
    <source>
        <dbReference type="ARBA" id="ARBA00022516"/>
    </source>
</evidence>
<dbReference type="Proteomes" id="UP001165082">
    <property type="component" value="Unassembled WGS sequence"/>
</dbReference>
<dbReference type="GO" id="GO:0019367">
    <property type="term" value="P:fatty acid elongation, saturated fatty acid"/>
    <property type="evidence" value="ECO:0007669"/>
    <property type="project" value="TreeGrafter"/>
</dbReference>
<feature type="transmembrane region" description="Helical" evidence="10">
    <location>
        <begin position="104"/>
        <end position="123"/>
    </location>
</feature>
<proteinExistence type="inferred from homology"/>
<evidence type="ECO:0000256" key="10">
    <source>
        <dbReference type="RuleBase" id="RU361115"/>
    </source>
</evidence>
<dbReference type="GO" id="GO:0009922">
    <property type="term" value="F:fatty acid elongase activity"/>
    <property type="evidence" value="ECO:0007669"/>
    <property type="project" value="InterPro"/>
</dbReference>
<dbReference type="PANTHER" id="PTHR11157">
    <property type="entry name" value="FATTY ACID ACYL TRANSFERASE-RELATED"/>
    <property type="match status" value="1"/>
</dbReference>
<feature type="transmembrane region" description="Helical" evidence="10">
    <location>
        <begin position="189"/>
        <end position="210"/>
    </location>
</feature>
<dbReference type="InterPro" id="IPR030457">
    <property type="entry name" value="ELO_CS"/>
</dbReference>
<evidence type="ECO:0000256" key="4">
    <source>
        <dbReference type="ARBA" id="ARBA00022692"/>
    </source>
</evidence>
<evidence type="ECO:0000256" key="3">
    <source>
        <dbReference type="ARBA" id="ARBA00022679"/>
    </source>
</evidence>
<dbReference type="InterPro" id="IPR002076">
    <property type="entry name" value="ELO_fam"/>
</dbReference>
<protein>
    <recommendedName>
        <fullName evidence="10">Elongation of fatty acids protein</fullName>
        <ecNumber evidence="10">2.3.1.-</ecNumber>
    </recommendedName>
</protein>
<dbReference type="EMBL" id="BRXZ01000175">
    <property type="protein sequence ID" value="GMI06767.1"/>
    <property type="molecule type" value="Genomic_DNA"/>
</dbReference>
<feature type="transmembrane region" description="Helical" evidence="10">
    <location>
        <begin position="315"/>
        <end position="334"/>
    </location>
</feature>
<dbReference type="AlphaFoldDB" id="A0A9W7CBA6"/>
<reference evidence="11" key="1">
    <citation type="submission" date="2022-07" db="EMBL/GenBank/DDBJ databases">
        <title>Genome analysis of Parmales, a sister group of diatoms, reveals the evolutionary specialization of diatoms from phago-mixotrophs to photoautotrophs.</title>
        <authorList>
            <person name="Ban H."/>
            <person name="Sato S."/>
            <person name="Yoshikawa S."/>
            <person name="Kazumasa Y."/>
            <person name="Nakamura Y."/>
            <person name="Ichinomiya M."/>
            <person name="Saitoh K."/>
            <person name="Sato N."/>
            <person name="Blanc-Mathieu R."/>
            <person name="Endo H."/>
            <person name="Kuwata A."/>
            <person name="Ogata H."/>
        </authorList>
    </citation>
    <scope>NUCLEOTIDE SEQUENCE</scope>
</reference>
<dbReference type="GO" id="GO:0042761">
    <property type="term" value="P:very long-chain fatty acid biosynthetic process"/>
    <property type="evidence" value="ECO:0007669"/>
    <property type="project" value="TreeGrafter"/>
</dbReference>
<feature type="transmembrane region" description="Helical" evidence="10">
    <location>
        <begin position="217"/>
        <end position="234"/>
    </location>
</feature>
<comment type="catalytic activity">
    <reaction evidence="10">
        <text>an acyl-CoA + malonyl-CoA + H(+) = a 3-oxoacyl-CoA + CO2 + CoA</text>
        <dbReference type="Rhea" id="RHEA:50252"/>
        <dbReference type="ChEBI" id="CHEBI:15378"/>
        <dbReference type="ChEBI" id="CHEBI:16526"/>
        <dbReference type="ChEBI" id="CHEBI:57287"/>
        <dbReference type="ChEBI" id="CHEBI:57384"/>
        <dbReference type="ChEBI" id="CHEBI:58342"/>
        <dbReference type="ChEBI" id="CHEBI:90726"/>
    </reaction>
    <physiologicalReaction direction="left-to-right" evidence="10">
        <dbReference type="Rhea" id="RHEA:50253"/>
    </physiologicalReaction>
</comment>
<dbReference type="PROSITE" id="PS01188">
    <property type="entry name" value="ELO"/>
    <property type="match status" value="1"/>
</dbReference>
<keyword evidence="12" id="KW-1185">Reference proteome</keyword>
<dbReference type="GO" id="GO:0030148">
    <property type="term" value="P:sphingolipid biosynthetic process"/>
    <property type="evidence" value="ECO:0007669"/>
    <property type="project" value="TreeGrafter"/>
</dbReference>
<feature type="transmembrane region" description="Helical" evidence="10">
    <location>
        <begin position="240"/>
        <end position="261"/>
    </location>
</feature>
<keyword evidence="9 10" id="KW-0275">Fatty acid biosynthesis</keyword>
<accession>A0A9W7CBA6</accession>
<keyword evidence="4 10" id="KW-0812">Transmembrane</keyword>
<organism evidence="11 12">
    <name type="scientific">Triparma retinervis</name>
    <dbReference type="NCBI Taxonomy" id="2557542"/>
    <lineage>
        <taxon>Eukaryota</taxon>
        <taxon>Sar</taxon>
        <taxon>Stramenopiles</taxon>
        <taxon>Ochrophyta</taxon>
        <taxon>Bolidophyceae</taxon>
        <taxon>Parmales</taxon>
        <taxon>Triparmaceae</taxon>
        <taxon>Triparma</taxon>
    </lineage>
</organism>
<dbReference type="PANTHER" id="PTHR11157:SF17">
    <property type="entry name" value="ELONGATION OF VERY LONG CHAIN FATTY ACIDS PROTEIN 6"/>
    <property type="match status" value="1"/>
</dbReference>
<dbReference type="EC" id="2.3.1.-" evidence="10"/>
<dbReference type="GO" id="GO:0034625">
    <property type="term" value="P:fatty acid elongation, monounsaturated fatty acid"/>
    <property type="evidence" value="ECO:0007669"/>
    <property type="project" value="TreeGrafter"/>
</dbReference>
<gene>
    <name evidence="11" type="ORF">TrRE_jg3123</name>
</gene>
<keyword evidence="7 10" id="KW-0443">Lipid metabolism</keyword>
<dbReference type="OrthoDB" id="434092at2759"/>
<comment type="subcellular location">
    <subcellularLocation>
        <location evidence="1">Membrane</location>
        <topology evidence="1">Multi-pass membrane protein</topology>
    </subcellularLocation>
</comment>
<keyword evidence="8 10" id="KW-0472">Membrane</keyword>
<dbReference type="Pfam" id="PF01151">
    <property type="entry name" value="ELO"/>
    <property type="match status" value="1"/>
</dbReference>
<keyword evidence="2 10" id="KW-0444">Lipid biosynthesis</keyword>
<keyword evidence="5 10" id="KW-0276">Fatty acid metabolism</keyword>
<evidence type="ECO:0000313" key="11">
    <source>
        <dbReference type="EMBL" id="GMI06767.1"/>
    </source>
</evidence>
<evidence type="ECO:0000313" key="12">
    <source>
        <dbReference type="Proteomes" id="UP001165082"/>
    </source>
</evidence>
<evidence type="ECO:0000256" key="9">
    <source>
        <dbReference type="ARBA" id="ARBA00023160"/>
    </source>
</evidence>
<evidence type="ECO:0000256" key="1">
    <source>
        <dbReference type="ARBA" id="ARBA00004141"/>
    </source>
</evidence>
<evidence type="ECO:0000256" key="6">
    <source>
        <dbReference type="ARBA" id="ARBA00022989"/>
    </source>
</evidence>
<keyword evidence="6 10" id="KW-1133">Transmembrane helix</keyword>
<evidence type="ECO:0000256" key="5">
    <source>
        <dbReference type="ARBA" id="ARBA00022832"/>
    </source>
</evidence>
<comment type="similarity">
    <text evidence="10">Belongs to the ELO family.</text>
</comment>
<feature type="transmembrane region" description="Helical" evidence="10">
    <location>
        <begin position="273"/>
        <end position="295"/>
    </location>
</feature>
<comment type="caution">
    <text evidence="11">The sequence shown here is derived from an EMBL/GenBank/DDBJ whole genome shotgun (WGS) entry which is preliminary data.</text>
</comment>
<sequence length="361" mass="41187">MEQYYDVNESNLDGYTTPTPSHHPCTRYNSVAGPEPYLEITCLYPFLARFTTSWEMSEAPNELITRMHEAAKEYPNAPGIACAVYVGLCWYLPKFMKGRKFNCYPILPLWNLLLSLFSFLGFIRTLPTLLHIILTSGSDAAVPALVEYVPALAYMPAVAETRVYGVLNGMESLFIGKASQNFGSGSTGLWVMLFIYSKFPELLDTLFLILRSRPVIFLHWYHHITVLLFCLQSYRLESPSGLIFCVMNYGVHAVMYCYFFLTTLSLRPPSFKPYYVTFLQLSQMFLGIATCIYSAVLYQSYTLRSLPHHIHVNNLIAAFVMYASYFVLFAKFAWDYKDRLGIRGWTRQRGAEGGGKGVKLE</sequence>
<name>A0A9W7CBA6_9STRA</name>